<organism evidence="2 3">
    <name type="scientific">Phytophthora nicotianae</name>
    <name type="common">Potato buckeye rot agent</name>
    <name type="synonym">Phytophthora parasitica</name>
    <dbReference type="NCBI Taxonomy" id="4792"/>
    <lineage>
        <taxon>Eukaryota</taxon>
        <taxon>Sar</taxon>
        <taxon>Stramenopiles</taxon>
        <taxon>Oomycota</taxon>
        <taxon>Peronosporomycetes</taxon>
        <taxon>Peronosporales</taxon>
        <taxon>Peronosporaceae</taxon>
        <taxon>Phytophthora</taxon>
    </lineage>
</organism>
<protein>
    <submittedName>
        <fullName evidence="2">Uncharacterized protein</fullName>
    </submittedName>
</protein>
<evidence type="ECO:0000313" key="2">
    <source>
        <dbReference type="EMBL" id="ETL46815.1"/>
    </source>
</evidence>
<reference evidence="2 3" key="2">
    <citation type="submission" date="2013-11" db="EMBL/GenBank/DDBJ databases">
        <title>The Genome Sequence of Phytophthora parasitica CJ05E6.</title>
        <authorList>
            <consortium name="The Broad Institute Genomics Platform"/>
            <person name="Russ C."/>
            <person name="Tyler B."/>
            <person name="Panabieres F."/>
            <person name="Shan W."/>
            <person name="Tripathy S."/>
            <person name="Grunwald N."/>
            <person name="Machado M."/>
            <person name="Johnson C.S."/>
            <person name="Arredondo F."/>
            <person name="Hong C."/>
            <person name="Coffey M."/>
            <person name="Young S.K."/>
            <person name="Zeng Q."/>
            <person name="Gargeya S."/>
            <person name="Fitzgerald M."/>
            <person name="Abouelleil A."/>
            <person name="Alvarado L."/>
            <person name="Chapman S.B."/>
            <person name="Gainer-Dewar J."/>
            <person name="Goldberg J."/>
            <person name="Griggs A."/>
            <person name="Gujja S."/>
            <person name="Hansen M."/>
            <person name="Howarth C."/>
            <person name="Imamovic A."/>
            <person name="Ireland A."/>
            <person name="Larimer J."/>
            <person name="McCowan C."/>
            <person name="Murphy C."/>
            <person name="Pearson M."/>
            <person name="Poon T.W."/>
            <person name="Priest M."/>
            <person name="Roberts A."/>
            <person name="Saif S."/>
            <person name="Shea T."/>
            <person name="Sykes S."/>
            <person name="Wortman J."/>
            <person name="Nusbaum C."/>
            <person name="Birren B."/>
        </authorList>
    </citation>
    <scope>NUCLEOTIDE SEQUENCE [LARGE SCALE GENOMIC DNA]</scope>
    <source>
        <strain evidence="2 3">CJ05E6</strain>
    </source>
</reference>
<sequence length="104" mass="11233">RKSVSDNIILFQMTPKHPVNGNGIVNILDAVGLLADALAHPNRVNFALIRASDAGTSITCKQRFFWVSAADADQVSTISNQGDVKAEEFDRSNVTTKGVRSFSV</sequence>
<dbReference type="EMBL" id="KI684935">
    <property type="protein sequence ID" value="ETK93403.1"/>
    <property type="molecule type" value="Genomic_DNA"/>
</dbReference>
<dbReference type="Proteomes" id="UP000053236">
    <property type="component" value="Unassembled WGS sequence"/>
</dbReference>
<accession>W2JK30</accession>
<evidence type="ECO:0000313" key="1">
    <source>
        <dbReference type="EMBL" id="ETK93403.1"/>
    </source>
</evidence>
<reference evidence="1" key="1">
    <citation type="submission" date="2013-11" db="EMBL/GenBank/DDBJ databases">
        <title>The Genome Sequence of Phytophthora parasitica CJ02B3.</title>
        <authorList>
            <consortium name="The Broad Institute Genomics Platform"/>
            <person name="Russ C."/>
            <person name="Tyler B."/>
            <person name="Panabieres F."/>
            <person name="Shan W."/>
            <person name="Tripathy S."/>
            <person name="Grunwald N."/>
            <person name="Machado M."/>
            <person name="Johnson C.S."/>
            <person name="Arredondo F."/>
            <person name="Hong C."/>
            <person name="Coffey M."/>
            <person name="Young S.K."/>
            <person name="Zeng Q."/>
            <person name="Gargeya S."/>
            <person name="Fitzgerald M."/>
            <person name="Abouelleil A."/>
            <person name="Alvarado L."/>
            <person name="Chapman S.B."/>
            <person name="Gainer-Dewar J."/>
            <person name="Goldberg J."/>
            <person name="Griggs A."/>
            <person name="Gujja S."/>
            <person name="Hansen M."/>
            <person name="Howarth C."/>
            <person name="Imamovic A."/>
            <person name="Ireland A."/>
            <person name="Larimer J."/>
            <person name="McCowan C."/>
            <person name="Murphy C."/>
            <person name="Pearson M."/>
            <person name="Poon T.W."/>
            <person name="Priest M."/>
            <person name="Roberts A."/>
            <person name="Saif S."/>
            <person name="Shea T."/>
            <person name="Sykes S."/>
            <person name="Wortman J."/>
            <person name="Nusbaum C."/>
            <person name="Birren B."/>
        </authorList>
    </citation>
    <scope>NUCLEOTIDE SEQUENCE [LARGE SCALE GENOMIC DNA]</scope>
    <source>
        <strain evidence="1">CJ02B3</strain>
    </source>
</reference>
<proteinExistence type="predicted"/>
<dbReference type="EMBL" id="KI671453">
    <property type="protein sequence ID" value="ETL46815.1"/>
    <property type="molecule type" value="Genomic_DNA"/>
</dbReference>
<name>W2JK30_PHYNI</name>
<feature type="non-terminal residue" evidence="2">
    <location>
        <position position="1"/>
    </location>
</feature>
<dbReference type="Proteomes" id="UP000053864">
    <property type="component" value="Unassembled WGS sequence"/>
</dbReference>
<gene>
    <name evidence="1" type="ORF">L915_03417</name>
    <name evidence="2" type="ORF">L916_03370</name>
</gene>
<evidence type="ECO:0000313" key="3">
    <source>
        <dbReference type="Proteomes" id="UP000053864"/>
    </source>
</evidence>
<dbReference type="AlphaFoldDB" id="W2JK30"/>